<dbReference type="NCBIfam" id="TIGR01512">
    <property type="entry name" value="ATPase-IB2_Cd"/>
    <property type="match status" value="1"/>
</dbReference>
<evidence type="ECO:0000256" key="10">
    <source>
        <dbReference type="ARBA" id="ARBA00023065"/>
    </source>
</evidence>
<evidence type="ECO:0000256" key="3">
    <source>
        <dbReference type="ARBA" id="ARBA00022448"/>
    </source>
</evidence>
<comment type="similarity">
    <text evidence="2 14">Belongs to the cation transport ATPase (P-type) (TC 3.A.3) family. Type IB subfamily.</text>
</comment>
<dbReference type="PRINTS" id="PR00941">
    <property type="entry name" value="CDATPASE"/>
</dbReference>
<evidence type="ECO:0000256" key="4">
    <source>
        <dbReference type="ARBA" id="ARBA00022539"/>
    </source>
</evidence>
<dbReference type="Gene3D" id="3.40.1110.10">
    <property type="entry name" value="Calcium-transporting ATPase, cytoplasmic domain N"/>
    <property type="match status" value="1"/>
</dbReference>
<dbReference type="SUPFAM" id="SSF81665">
    <property type="entry name" value="Calcium ATPase, transmembrane domain M"/>
    <property type="match status" value="1"/>
</dbReference>
<dbReference type="InterPro" id="IPR001757">
    <property type="entry name" value="P_typ_ATPase"/>
</dbReference>
<dbReference type="InterPro" id="IPR044492">
    <property type="entry name" value="P_typ_ATPase_HD_dom"/>
</dbReference>
<dbReference type="InterPro" id="IPR018303">
    <property type="entry name" value="ATPase_P-typ_P_site"/>
</dbReference>
<dbReference type="InterPro" id="IPR027256">
    <property type="entry name" value="P-typ_ATPase_IB"/>
</dbReference>
<protein>
    <recommendedName>
        <fullName evidence="12">Cd(2+)-exporting ATPase</fullName>
        <ecNumber evidence="12">7.2.2.21</ecNumber>
    </recommendedName>
</protein>
<dbReference type="PANTHER" id="PTHR48085">
    <property type="entry name" value="CADMIUM/ZINC-TRANSPORTING ATPASE HMA2-RELATED"/>
    <property type="match status" value="1"/>
</dbReference>
<feature type="transmembrane region" description="Helical" evidence="14">
    <location>
        <begin position="374"/>
        <end position="398"/>
    </location>
</feature>
<keyword evidence="5" id="KW-0597">Phosphoprotein</keyword>
<dbReference type="PROSITE" id="PS00154">
    <property type="entry name" value="ATPASE_E1_E2"/>
    <property type="match status" value="1"/>
</dbReference>
<keyword evidence="3" id="KW-0813">Transport</keyword>
<evidence type="ECO:0000256" key="13">
    <source>
        <dbReference type="ARBA" id="ARBA00049338"/>
    </source>
</evidence>
<dbReference type="PRINTS" id="PR00119">
    <property type="entry name" value="CATATPASE"/>
</dbReference>
<feature type="transmembrane region" description="Helical" evidence="14">
    <location>
        <begin position="140"/>
        <end position="159"/>
    </location>
</feature>
<feature type="region of interest" description="Disordered" evidence="15">
    <location>
        <begin position="66"/>
        <end position="109"/>
    </location>
</feature>
<proteinExistence type="inferred from homology"/>
<feature type="transmembrane region" description="Helical" evidence="14">
    <location>
        <begin position="673"/>
        <end position="693"/>
    </location>
</feature>
<feature type="transmembrane region" description="Helical" evidence="14">
    <location>
        <begin position="342"/>
        <end position="362"/>
    </location>
</feature>
<evidence type="ECO:0000256" key="7">
    <source>
        <dbReference type="ARBA" id="ARBA00022723"/>
    </source>
</evidence>
<dbReference type="SFLD" id="SFLDS00003">
    <property type="entry name" value="Haloacid_Dehalogenase"/>
    <property type="match status" value="1"/>
</dbReference>
<keyword evidence="14" id="KW-0547">Nucleotide-binding</keyword>
<dbReference type="InterPro" id="IPR023298">
    <property type="entry name" value="ATPase_P-typ_TM_dom_sf"/>
</dbReference>
<accession>A0ABR8MX23</accession>
<keyword evidence="4" id="KW-0104">Cadmium</keyword>
<dbReference type="RefSeq" id="WP_191203349.1">
    <property type="nucleotide sequence ID" value="NZ_JACXZA010000002.1"/>
</dbReference>
<evidence type="ECO:0000256" key="11">
    <source>
        <dbReference type="ARBA" id="ARBA00023136"/>
    </source>
</evidence>
<evidence type="ECO:0000313" key="17">
    <source>
        <dbReference type="EMBL" id="MBD3919079.1"/>
    </source>
</evidence>
<evidence type="ECO:0000256" key="5">
    <source>
        <dbReference type="ARBA" id="ARBA00022553"/>
    </source>
</evidence>
<dbReference type="InterPro" id="IPR036412">
    <property type="entry name" value="HAD-like_sf"/>
</dbReference>
<dbReference type="EC" id="7.2.2.21" evidence="12"/>
<keyword evidence="10" id="KW-0406">Ion transport</keyword>
<keyword evidence="8" id="KW-1278">Translocase</keyword>
<dbReference type="PANTHER" id="PTHR48085:SF5">
    <property type="entry name" value="CADMIUM_ZINC-TRANSPORTING ATPASE HMA4-RELATED"/>
    <property type="match status" value="1"/>
</dbReference>
<dbReference type="NCBIfam" id="TIGR01511">
    <property type="entry name" value="ATPase-IB1_Cu"/>
    <property type="match status" value="1"/>
</dbReference>
<keyword evidence="14" id="KW-1003">Cell membrane</keyword>
<keyword evidence="14" id="KW-0067">ATP-binding</keyword>
<dbReference type="InterPro" id="IPR023299">
    <property type="entry name" value="ATPase_P-typ_cyto_dom_N"/>
</dbReference>
<dbReference type="InterPro" id="IPR008250">
    <property type="entry name" value="ATPase_P-typ_transduc_dom_A_sf"/>
</dbReference>
<dbReference type="SFLD" id="SFLDG00002">
    <property type="entry name" value="C1.7:_P-type_atpase_like"/>
    <property type="match status" value="1"/>
</dbReference>
<dbReference type="InterPro" id="IPR059000">
    <property type="entry name" value="ATPase_P-type_domA"/>
</dbReference>
<reference evidence="17 18" key="1">
    <citation type="submission" date="2020-09" db="EMBL/GenBank/DDBJ databases">
        <title>Paenibacillus sp. strain PR3 16S rRNA gene Genome sequencing and assembly.</title>
        <authorList>
            <person name="Kim J."/>
        </authorList>
    </citation>
    <scope>NUCLEOTIDE SEQUENCE [LARGE SCALE GENOMIC DNA]</scope>
    <source>
        <strain evidence="17 18">PR3</strain>
    </source>
</reference>
<dbReference type="SFLD" id="SFLDF00027">
    <property type="entry name" value="p-type_atpase"/>
    <property type="match status" value="1"/>
</dbReference>
<dbReference type="InterPro" id="IPR023214">
    <property type="entry name" value="HAD_sf"/>
</dbReference>
<evidence type="ECO:0000256" key="2">
    <source>
        <dbReference type="ARBA" id="ARBA00006024"/>
    </source>
</evidence>
<keyword evidence="9 14" id="KW-1133">Transmembrane helix</keyword>
<evidence type="ECO:0000256" key="1">
    <source>
        <dbReference type="ARBA" id="ARBA00004141"/>
    </source>
</evidence>
<dbReference type="NCBIfam" id="TIGR01494">
    <property type="entry name" value="ATPase_P-type"/>
    <property type="match status" value="1"/>
</dbReference>
<keyword evidence="11 14" id="KW-0472">Membrane</keyword>
<evidence type="ECO:0000259" key="16">
    <source>
        <dbReference type="Pfam" id="PF00122"/>
    </source>
</evidence>
<dbReference type="SUPFAM" id="SSF81653">
    <property type="entry name" value="Calcium ATPase, transduction domain A"/>
    <property type="match status" value="1"/>
</dbReference>
<feature type="compositionally biased region" description="Basic and acidic residues" evidence="15">
    <location>
        <begin position="99"/>
        <end position="109"/>
    </location>
</feature>
<gene>
    <name evidence="17" type="primary">cadA</name>
    <name evidence="17" type="ORF">H8B09_09960</name>
</gene>
<sequence>MNEYRVKGLSCGNCTLGLEHQIKKLEHGETATLSYNSGKLKLDPRVPMDRVEQILKTDNAYIDWSQAQSQTPPPPLEHAHSDHDHSGHNHSAGNHTHSHSHDHAHDHNHEHGNSRIIKLLIVAAVFYGAAVLAGDQVNEIFQISMYVVAIILSGYSTFIRGLKNLAALRFNIDTLMTIALTGAVAIGEWKEATLVALLFGINELLEGLGMEKARRSMETLLQVAPKEAIRLEEGVETVVPIASLRVGDLVVVKPGEKIPSDGLVEDGRSSVNEAAITGESLPVEKAVGELVFGGSINNEGLLNIRIEKAYKDSSLATILHLVEEAQETKTPTELFINKFARYYTPIIMIISALVILIPPLLMGGDWSKWLYQGLAVLIVGCPCALILSSPIAIVAGITRNARNGILVKGGVFLEQLGKIDTLAFDKTGTLTKGEPHVEETVVYDEQRFLMVAGSIEKSSSHPLAKAIMKKVEAEQIQLVSLDEIQTMSGQGIVAWILGKQYWLGNEKSMSHLIIPSQVQGQIEALKEKGLTLVLLADHERILGMFGIADEIREESQLVIKQLHRAGIRRTVMLTGDHQKTAEKVASIIGVSSFYGNLLPEDKVSKIQELSQQGPVAMIGDGINDAPALATAQLGIAMGKGTDSAIETADIVLMQDHLGKLPEAISVAKKVNRIVRFNITFALGLKIIALLLTIPGWLTLWFAILSDMGATIFVTLVSLTVLINNRKH</sequence>
<keyword evidence="7 14" id="KW-0479">Metal-binding</keyword>
<evidence type="ECO:0000313" key="18">
    <source>
        <dbReference type="Proteomes" id="UP000609346"/>
    </source>
</evidence>
<keyword evidence="18" id="KW-1185">Reference proteome</keyword>
<evidence type="ECO:0000256" key="12">
    <source>
        <dbReference type="ARBA" id="ARBA00039103"/>
    </source>
</evidence>
<evidence type="ECO:0000256" key="8">
    <source>
        <dbReference type="ARBA" id="ARBA00022967"/>
    </source>
</evidence>
<comment type="catalytic activity">
    <reaction evidence="13">
        <text>Cd(2+)(in) + ATP + H2O = Cd(2+)(out) + ADP + phosphate + H(+)</text>
        <dbReference type="Rhea" id="RHEA:12132"/>
        <dbReference type="ChEBI" id="CHEBI:15377"/>
        <dbReference type="ChEBI" id="CHEBI:15378"/>
        <dbReference type="ChEBI" id="CHEBI:30616"/>
        <dbReference type="ChEBI" id="CHEBI:43474"/>
        <dbReference type="ChEBI" id="CHEBI:48775"/>
        <dbReference type="ChEBI" id="CHEBI:456216"/>
        <dbReference type="EC" id="7.2.2.21"/>
    </reaction>
</comment>
<feature type="transmembrane region" description="Helical" evidence="14">
    <location>
        <begin position="699"/>
        <end position="722"/>
    </location>
</feature>
<dbReference type="PROSITE" id="PS01229">
    <property type="entry name" value="COF_2"/>
    <property type="match status" value="1"/>
</dbReference>
<dbReference type="Pfam" id="PF00702">
    <property type="entry name" value="Hydrolase"/>
    <property type="match status" value="1"/>
</dbReference>
<dbReference type="Gene3D" id="3.40.50.1000">
    <property type="entry name" value="HAD superfamily/HAD-like"/>
    <property type="match status" value="1"/>
</dbReference>
<name>A0ABR8MX23_9BACL</name>
<evidence type="ECO:0000256" key="9">
    <source>
        <dbReference type="ARBA" id="ARBA00022989"/>
    </source>
</evidence>
<dbReference type="NCBIfam" id="TIGR01525">
    <property type="entry name" value="ATPase-IB_hvy"/>
    <property type="match status" value="1"/>
</dbReference>
<dbReference type="SUPFAM" id="SSF56784">
    <property type="entry name" value="HAD-like"/>
    <property type="match status" value="1"/>
</dbReference>
<feature type="transmembrane region" description="Helical" evidence="14">
    <location>
        <begin position="116"/>
        <end position="134"/>
    </location>
</feature>
<evidence type="ECO:0000256" key="14">
    <source>
        <dbReference type="RuleBase" id="RU362081"/>
    </source>
</evidence>
<feature type="domain" description="P-type ATPase A" evidence="16">
    <location>
        <begin position="224"/>
        <end position="323"/>
    </location>
</feature>
<dbReference type="Gene3D" id="2.70.150.10">
    <property type="entry name" value="Calcium-transporting ATPase, cytoplasmic transduction domain A"/>
    <property type="match status" value="1"/>
</dbReference>
<dbReference type="Pfam" id="PF00122">
    <property type="entry name" value="E1-E2_ATPase"/>
    <property type="match status" value="1"/>
</dbReference>
<comment type="subcellular location">
    <subcellularLocation>
        <location evidence="14">Cell membrane</location>
    </subcellularLocation>
    <subcellularLocation>
        <location evidence="1">Membrane</location>
        <topology evidence="1">Multi-pass membrane protein</topology>
    </subcellularLocation>
</comment>
<feature type="compositionally biased region" description="Basic and acidic residues" evidence="15">
    <location>
        <begin position="77"/>
        <end position="87"/>
    </location>
</feature>
<organism evidence="17 18">
    <name type="scientific">Paenibacillus terricola</name>
    <dbReference type="NCBI Taxonomy" id="2763503"/>
    <lineage>
        <taxon>Bacteria</taxon>
        <taxon>Bacillati</taxon>
        <taxon>Bacillota</taxon>
        <taxon>Bacilli</taxon>
        <taxon>Bacillales</taxon>
        <taxon>Paenibacillaceae</taxon>
        <taxon>Paenibacillus</taxon>
    </lineage>
</organism>
<comment type="caution">
    <text evidence="17">The sequence shown here is derived from an EMBL/GenBank/DDBJ whole genome shotgun (WGS) entry which is preliminary data.</text>
</comment>
<dbReference type="InterPro" id="IPR051014">
    <property type="entry name" value="Cation_Transport_ATPase_IB"/>
</dbReference>
<dbReference type="Proteomes" id="UP000609346">
    <property type="component" value="Unassembled WGS sequence"/>
</dbReference>
<keyword evidence="6 14" id="KW-0812">Transmembrane</keyword>
<dbReference type="EMBL" id="JACXZA010000002">
    <property type="protein sequence ID" value="MBD3919079.1"/>
    <property type="molecule type" value="Genomic_DNA"/>
</dbReference>
<evidence type="ECO:0000256" key="6">
    <source>
        <dbReference type="ARBA" id="ARBA00022692"/>
    </source>
</evidence>
<evidence type="ECO:0000256" key="15">
    <source>
        <dbReference type="SAM" id="MobiDB-lite"/>
    </source>
</evidence>